<comment type="caution">
    <text evidence="14">The sequence shown here is derived from an EMBL/GenBank/DDBJ whole genome shotgun (WGS) entry which is preliminary data.</text>
</comment>
<dbReference type="FunFam" id="3.30.70.2570:FF:000001">
    <property type="entry name" value="Translation factor GUF1, mitochondrial"/>
    <property type="match status" value="1"/>
</dbReference>
<dbReference type="InterPro" id="IPR027417">
    <property type="entry name" value="P-loop_NTPase"/>
</dbReference>
<sequence length="599" mass="67381">MDQNHIRNFCIIAHIDHGKSTLADRLLEITHTISPDKMHSQYLDSMDLEREKGITIKLKAVRMHWKDEKGQEYIFNLIDTPGHVDFSYEVSRSLAACEGAILLVDATQGIQAQTLANFYNALNQNLEIIPVINKIDMINADVEGVKKDLCQNLGFNEDEIILVSAKDGTGVDKIFPEIIEKVPQPQGKITNPFRALIFDSIYDQHKGVILYIRIVDGEINKTNRVKMMVTKAETEILELGYLSPTYHVADSLHAGEVGFIATGLKNLSLCHVGDTVIKSQNSVSLIPLPGYRKVKPMVFLGLYPTDSGEFLRLKEALLKIQLTDASLEFSPESSPALGNGFRCGFLGLLHAEIVKERLEREYDLDLLATVPNVEYELKLKSNGEVINIKTPFELPDPNVITEIREPWVKLTLFSPKEYLGGIMQLCEEKRATYINTEYIGDRVKMLYEIPLAELIIDFYDSLKSISSGYASLDYELLDFRSVDAVKLDILIAGEKVEAFSQIVVSKYVESKGRIVVKKLKEVIPKQQFQISLQAAIGGKIVAREDISAYRKDVTAKLYGGDVTRKMKLLEKQKKGKKKMKRIGKVNIPQEAFLAVLKKS</sequence>
<dbReference type="Pfam" id="PF06421">
    <property type="entry name" value="LepA_C"/>
    <property type="match status" value="1"/>
</dbReference>
<accession>A0A0G0E148</accession>
<evidence type="ECO:0000256" key="10">
    <source>
        <dbReference type="ARBA" id="ARBA00061052"/>
    </source>
</evidence>
<evidence type="ECO:0000256" key="1">
    <source>
        <dbReference type="ARBA" id="ARBA00005454"/>
    </source>
</evidence>
<dbReference type="PROSITE" id="PS00301">
    <property type="entry name" value="G_TR_1"/>
    <property type="match status" value="1"/>
</dbReference>
<dbReference type="FunFam" id="3.30.70.870:FF:000004">
    <property type="entry name" value="Translation factor GUF1, mitochondrial"/>
    <property type="match status" value="1"/>
</dbReference>
<keyword evidence="6 12" id="KW-0342">GTP-binding</keyword>
<dbReference type="GO" id="GO:0005886">
    <property type="term" value="C:plasma membrane"/>
    <property type="evidence" value="ECO:0007669"/>
    <property type="project" value="UniProtKB-SubCell"/>
</dbReference>
<dbReference type="InterPro" id="IPR035647">
    <property type="entry name" value="EFG_III/V"/>
</dbReference>
<dbReference type="FunFam" id="3.40.50.300:FF:000078">
    <property type="entry name" value="Elongation factor 4"/>
    <property type="match status" value="1"/>
</dbReference>
<feature type="domain" description="Tr-type G" evidence="13">
    <location>
        <begin position="4"/>
        <end position="186"/>
    </location>
</feature>
<dbReference type="Gene3D" id="3.30.70.870">
    <property type="entry name" value="Elongation Factor G (Translational Gtpase), domain 3"/>
    <property type="match status" value="1"/>
</dbReference>
<dbReference type="GO" id="GO:0003924">
    <property type="term" value="F:GTPase activity"/>
    <property type="evidence" value="ECO:0007669"/>
    <property type="project" value="UniProtKB-UniRule"/>
</dbReference>
<dbReference type="PANTHER" id="PTHR43512">
    <property type="entry name" value="TRANSLATION FACTOR GUF1-RELATED"/>
    <property type="match status" value="1"/>
</dbReference>
<organism evidence="14 15">
    <name type="scientific">candidate division CPR3 bacterium GW2011_GWF2_35_18</name>
    <dbReference type="NCBI Taxonomy" id="1618350"/>
    <lineage>
        <taxon>Bacteria</taxon>
        <taxon>Bacteria division CPR3</taxon>
    </lineage>
</organism>
<dbReference type="NCBIfam" id="TIGR00231">
    <property type="entry name" value="small_GTP"/>
    <property type="match status" value="1"/>
</dbReference>
<dbReference type="AlphaFoldDB" id="A0A0G0E148"/>
<evidence type="ECO:0000313" key="14">
    <source>
        <dbReference type="EMBL" id="KKP68935.1"/>
    </source>
</evidence>
<keyword evidence="2 12" id="KW-1003">Cell membrane</keyword>
<evidence type="ECO:0000256" key="2">
    <source>
        <dbReference type="ARBA" id="ARBA00022475"/>
    </source>
</evidence>
<dbReference type="InterPro" id="IPR035654">
    <property type="entry name" value="LepA_IV"/>
</dbReference>
<evidence type="ECO:0000256" key="3">
    <source>
        <dbReference type="ARBA" id="ARBA00022741"/>
    </source>
</evidence>
<dbReference type="GO" id="GO:0003746">
    <property type="term" value="F:translation elongation factor activity"/>
    <property type="evidence" value="ECO:0007669"/>
    <property type="project" value="UniProtKB-UniRule"/>
</dbReference>
<dbReference type="Gene3D" id="2.40.30.10">
    <property type="entry name" value="Translation factors"/>
    <property type="match status" value="1"/>
</dbReference>
<dbReference type="Pfam" id="PF00009">
    <property type="entry name" value="GTP_EFTU"/>
    <property type="match status" value="1"/>
</dbReference>
<proteinExistence type="inferred from homology"/>
<dbReference type="CDD" id="cd01890">
    <property type="entry name" value="LepA"/>
    <property type="match status" value="1"/>
</dbReference>
<evidence type="ECO:0000256" key="12">
    <source>
        <dbReference type="HAMAP-Rule" id="MF_00071"/>
    </source>
</evidence>
<comment type="function">
    <text evidence="9 12">Required for accurate and efficient protein synthesis under certain stress conditions. May act as a fidelity factor of the translation reaction, by catalyzing a one-codon backward translocation of tRNAs on improperly translocated ribosomes. Back-translocation proceeds from a post-translocation (POST) complex to a pre-translocation (PRE) complex, thus giving elongation factor G a second chance to translocate the tRNAs correctly. Binds to ribosomes in a GTP-dependent manner.</text>
</comment>
<dbReference type="Gene3D" id="3.30.70.240">
    <property type="match status" value="1"/>
</dbReference>
<comment type="similarity">
    <text evidence="1 12">Belongs to the TRAFAC class translation factor GTPase superfamily. Classic translation factor GTPase family. LepA subfamily.</text>
</comment>
<dbReference type="InterPro" id="IPR005225">
    <property type="entry name" value="Small_GTP-bd"/>
</dbReference>
<dbReference type="SUPFAM" id="SSF50447">
    <property type="entry name" value="Translation proteins"/>
    <property type="match status" value="1"/>
</dbReference>
<dbReference type="InterPro" id="IPR006297">
    <property type="entry name" value="EF-4"/>
</dbReference>
<keyword evidence="5 12" id="KW-0648">Protein biosynthesis</keyword>
<dbReference type="InterPro" id="IPR013842">
    <property type="entry name" value="LepA_CTD"/>
</dbReference>
<dbReference type="FunFam" id="3.30.70.240:FF:000007">
    <property type="entry name" value="Translation factor GUF1, mitochondrial"/>
    <property type="match status" value="1"/>
</dbReference>
<comment type="similarity">
    <text evidence="10">Belongs to the GTP-binding elongation factor family. LepA subfamily.</text>
</comment>
<dbReference type="CDD" id="cd03709">
    <property type="entry name" value="lepA_C"/>
    <property type="match status" value="1"/>
</dbReference>
<evidence type="ECO:0000256" key="6">
    <source>
        <dbReference type="ARBA" id="ARBA00023134"/>
    </source>
</evidence>
<dbReference type="PATRIC" id="fig|1618350.3.peg.1091"/>
<comment type="catalytic activity">
    <reaction evidence="8 12">
        <text>GTP + H2O = GDP + phosphate + H(+)</text>
        <dbReference type="Rhea" id="RHEA:19669"/>
        <dbReference type="ChEBI" id="CHEBI:15377"/>
        <dbReference type="ChEBI" id="CHEBI:15378"/>
        <dbReference type="ChEBI" id="CHEBI:37565"/>
        <dbReference type="ChEBI" id="CHEBI:43474"/>
        <dbReference type="ChEBI" id="CHEBI:58189"/>
        <dbReference type="EC" id="3.6.5.n1"/>
    </reaction>
</comment>
<dbReference type="SUPFAM" id="SSF54980">
    <property type="entry name" value="EF-G C-terminal domain-like"/>
    <property type="match status" value="2"/>
</dbReference>
<dbReference type="InterPro" id="IPR031157">
    <property type="entry name" value="G_TR_CS"/>
</dbReference>
<evidence type="ECO:0000256" key="8">
    <source>
        <dbReference type="ARBA" id="ARBA00050293"/>
    </source>
</evidence>
<dbReference type="GO" id="GO:0043022">
    <property type="term" value="F:ribosome binding"/>
    <property type="evidence" value="ECO:0007669"/>
    <property type="project" value="UniProtKB-UniRule"/>
</dbReference>
<dbReference type="InterPro" id="IPR009000">
    <property type="entry name" value="Transl_B-barrel_sf"/>
</dbReference>
<evidence type="ECO:0000256" key="7">
    <source>
        <dbReference type="ARBA" id="ARBA00023136"/>
    </source>
</evidence>
<gene>
    <name evidence="12" type="primary">lepA</name>
    <name evidence="14" type="ORF">UR67_C0010G0019</name>
</gene>
<dbReference type="InterPro" id="IPR038363">
    <property type="entry name" value="LepA_C_sf"/>
</dbReference>
<dbReference type="InterPro" id="IPR000640">
    <property type="entry name" value="EFG_V-like"/>
</dbReference>
<evidence type="ECO:0000256" key="4">
    <source>
        <dbReference type="ARBA" id="ARBA00022801"/>
    </source>
</evidence>
<evidence type="ECO:0000256" key="11">
    <source>
        <dbReference type="ARBA" id="ARBA00066744"/>
    </source>
</evidence>
<evidence type="ECO:0000259" key="13">
    <source>
        <dbReference type="PROSITE" id="PS51722"/>
    </source>
</evidence>
<dbReference type="STRING" id="1618350.UR67_C0010G0019"/>
<feature type="binding site" evidence="12">
    <location>
        <begin position="133"/>
        <end position="136"/>
    </location>
    <ligand>
        <name>GTP</name>
        <dbReference type="ChEBI" id="CHEBI:37565"/>
    </ligand>
</feature>
<dbReference type="Pfam" id="PF00679">
    <property type="entry name" value="EFG_C"/>
    <property type="match status" value="1"/>
</dbReference>
<keyword evidence="3 12" id="KW-0547">Nucleotide-binding</keyword>
<dbReference type="Gene3D" id="3.30.70.2570">
    <property type="entry name" value="Elongation factor 4, C-terminal domain"/>
    <property type="match status" value="1"/>
</dbReference>
<evidence type="ECO:0000256" key="5">
    <source>
        <dbReference type="ARBA" id="ARBA00022917"/>
    </source>
</evidence>
<dbReference type="PROSITE" id="PS51722">
    <property type="entry name" value="G_TR_2"/>
    <property type="match status" value="1"/>
</dbReference>
<keyword evidence="7 12" id="KW-0472">Membrane</keyword>
<dbReference type="PRINTS" id="PR00315">
    <property type="entry name" value="ELONGATNFCT"/>
</dbReference>
<dbReference type="GO" id="GO:0045727">
    <property type="term" value="P:positive regulation of translation"/>
    <property type="evidence" value="ECO:0007669"/>
    <property type="project" value="UniProtKB-UniRule"/>
</dbReference>
<dbReference type="SUPFAM" id="SSF52540">
    <property type="entry name" value="P-loop containing nucleoside triphosphate hydrolases"/>
    <property type="match status" value="1"/>
</dbReference>
<dbReference type="HAMAP" id="MF_00071">
    <property type="entry name" value="LepA"/>
    <property type="match status" value="1"/>
</dbReference>
<dbReference type="GO" id="GO:0005525">
    <property type="term" value="F:GTP binding"/>
    <property type="evidence" value="ECO:0007669"/>
    <property type="project" value="UniProtKB-UniRule"/>
</dbReference>
<dbReference type="EC" id="3.6.5.n1" evidence="11 12"/>
<keyword evidence="14" id="KW-0251">Elongation factor</keyword>
<dbReference type="Proteomes" id="UP000034581">
    <property type="component" value="Unassembled WGS sequence"/>
</dbReference>
<keyword evidence="4 12" id="KW-0378">Hydrolase</keyword>
<dbReference type="Gene3D" id="3.40.50.300">
    <property type="entry name" value="P-loop containing nucleotide triphosphate hydrolases"/>
    <property type="match status" value="1"/>
</dbReference>
<dbReference type="NCBIfam" id="TIGR01393">
    <property type="entry name" value="lepA"/>
    <property type="match status" value="1"/>
</dbReference>
<comment type="subcellular location">
    <subcellularLocation>
        <location evidence="12">Cell membrane</location>
        <topology evidence="12">Peripheral membrane protein</topology>
        <orientation evidence="12">Cytoplasmic side</orientation>
    </subcellularLocation>
</comment>
<dbReference type="PANTHER" id="PTHR43512:SF4">
    <property type="entry name" value="TRANSLATION FACTOR GUF1 HOMOLOG, CHLOROPLASTIC"/>
    <property type="match status" value="1"/>
</dbReference>
<dbReference type="EMBL" id="LBQB01000010">
    <property type="protein sequence ID" value="KKP68935.1"/>
    <property type="molecule type" value="Genomic_DNA"/>
</dbReference>
<evidence type="ECO:0000313" key="15">
    <source>
        <dbReference type="Proteomes" id="UP000034581"/>
    </source>
</evidence>
<dbReference type="InterPro" id="IPR000795">
    <property type="entry name" value="T_Tr_GTP-bd_dom"/>
</dbReference>
<reference evidence="14 15" key="1">
    <citation type="journal article" date="2015" name="Nature">
        <title>rRNA introns, odd ribosomes, and small enigmatic genomes across a large radiation of phyla.</title>
        <authorList>
            <person name="Brown C.T."/>
            <person name="Hug L.A."/>
            <person name="Thomas B.C."/>
            <person name="Sharon I."/>
            <person name="Castelle C.J."/>
            <person name="Singh A."/>
            <person name="Wilkins M.J."/>
            <person name="Williams K.H."/>
            <person name="Banfield J.F."/>
        </authorList>
    </citation>
    <scope>NUCLEOTIDE SEQUENCE [LARGE SCALE GENOMIC DNA]</scope>
</reference>
<feature type="binding site" evidence="12">
    <location>
        <begin position="16"/>
        <end position="21"/>
    </location>
    <ligand>
        <name>GTP</name>
        <dbReference type="ChEBI" id="CHEBI:37565"/>
    </ligand>
</feature>
<name>A0A0G0E148_UNCC3</name>
<dbReference type="FunFam" id="2.40.30.10:FF:000015">
    <property type="entry name" value="Translation factor GUF1, mitochondrial"/>
    <property type="match status" value="1"/>
</dbReference>
<evidence type="ECO:0000256" key="9">
    <source>
        <dbReference type="ARBA" id="ARBA00057626"/>
    </source>
</evidence>
<dbReference type="CDD" id="cd16260">
    <property type="entry name" value="EF4_III"/>
    <property type="match status" value="1"/>
</dbReference>
<protein>
    <recommendedName>
        <fullName evidence="11 12">Elongation factor 4</fullName>
        <shortName evidence="12">EF-4</shortName>
        <ecNumber evidence="11 12">3.6.5.n1</ecNumber>
    </recommendedName>
    <alternativeName>
        <fullName evidence="12">Ribosomal back-translocase LepA</fullName>
    </alternativeName>
</protein>